<evidence type="ECO:0000313" key="2">
    <source>
        <dbReference type="Proteomes" id="UP000006514"/>
    </source>
</evidence>
<evidence type="ECO:0008006" key="3">
    <source>
        <dbReference type="Google" id="ProtNLM"/>
    </source>
</evidence>
<proteinExistence type="predicted"/>
<sequence>MRRLERVYWHGDGTLRQARLSHLRLLLSSPTLHTLTLSNVWLQADATDWDIAAAGLRTLRIDFSHQVQNRTRTEPAFVEAHLACLHSVLASLRPRLESLTLSGYSVRLSSLAAAPWPSLRVFSLTRGDAILDVPWSTFIDQMPSLTSFTVALDRGETPMVIFPDAATAHATPLSNLRHFTISFPHPDDPIFPNLPLDLHELALRDTPRYYTTRRHWRERVGFEPILSCPDVLRIFTALTATNLSALELVYLEGPEEFQMLALLAQSCPNLILLELHRYPAEPSLPDAWYHGTLSIPVDAIAESLAEFRSLRVLKLNLRFTDYEVARFVGTIPVDYWDRLAEFLDAQALAVALRVPWIKTLSILAWSRHIMCWYTWSVHPGGGAQALQVVYEDIYSESLDACADWSYY</sequence>
<dbReference type="Gene3D" id="3.80.10.10">
    <property type="entry name" value="Ribonuclease Inhibitor"/>
    <property type="match status" value="1"/>
</dbReference>
<dbReference type="AlphaFoldDB" id="J0WMF0"/>
<organism evidence="1 2">
    <name type="scientific">Auricularia subglabra (strain TFB-10046 / SS5)</name>
    <name type="common">White-rot fungus</name>
    <name type="synonym">Auricularia delicata (strain TFB10046)</name>
    <dbReference type="NCBI Taxonomy" id="717982"/>
    <lineage>
        <taxon>Eukaryota</taxon>
        <taxon>Fungi</taxon>
        <taxon>Dikarya</taxon>
        <taxon>Basidiomycota</taxon>
        <taxon>Agaricomycotina</taxon>
        <taxon>Agaricomycetes</taxon>
        <taxon>Auriculariales</taxon>
        <taxon>Auriculariaceae</taxon>
        <taxon>Auricularia</taxon>
    </lineage>
</organism>
<dbReference type="SUPFAM" id="SSF52047">
    <property type="entry name" value="RNI-like"/>
    <property type="match status" value="1"/>
</dbReference>
<accession>J0WMF0</accession>
<dbReference type="KEGG" id="adl:AURDEDRAFT_117950"/>
<name>J0WMF0_AURST</name>
<dbReference type="Proteomes" id="UP000006514">
    <property type="component" value="Unassembled WGS sequence"/>
</dbReference>
<evidence type="ECO:0000313" key="1">
    <source>
        <dbReference type="EMBL" id="EJD32980.1"/>
    </source>
</evidence>
<dbReference type="EMBL" id="JH688513">
    <property type="protein sequence ID" value="EJD32980.1"/>
    <property type="molecule type" value="Genomic_DNA"/>
</dbReference>
<reference evidence="2" key="1">
    <citation type="journal article" date="2012" name="Science">
        <title>The Paleozoic origin of enzymatic lignin decomposition reconstructed from 31 fungal genomes.</title>
        <authorList>
            <person name="Floudas D."/>
            <person name="Binder M."/>
            <person name="Riley R."/>
            <person name="Barry K."/>
            <person name="Blanchette R.A."/>
            <person name="Henrissat B."/>
            <person name="Martinez A.T."/>
            <person name="Otillar R."/>
            <person name="Spatafora J.W."/>
            <person name="Yadav J.S."/>
            <person name="Aerts A."/>
            <person name="Benoit I."/>
            <person name="Boyd A."/>
            <person name="Carlson A."/>
            <person name="Copeland A."/>
            <person name="Coutinho P.M."/>
            <person name="de Vries R.P."/>
            <person name="Ferreira P."/>
            <person name="Findley K."/>
            <person name="Foster B."/>
            <person name="Gaskell J."/>
            <person name="Glotzer D."/>
            <person name="Gorecki P."/>
            <person name="Heitman J."/>
            <person name="Hesse C."/>
            <person name="Hori C."/>
            <person name="Igarashi K."/>
            <person name="Jurgens J.A."/>
            <person name="Kallen N."/>
            <person name="Kersten P."/>
            <person name="Kohler A."/>
            <person name="Kuees U."/>
            <person name="Kumar T.K.A."/>
            <person name="Kuo A."/>
            <person name="LaButti K."/>
            <person name="Larrondo L.F."/>
            <person name="Lindquist E."/>
            <person name="Ling A."/>
            <person name="Lombard V."/>
            <person name="Lucas S."/>
            <person name="Lundell T."/>
            <person name="Martin R."/>
            <person name="McLaughlin D.J."/>
            <person name="Morgenstern I."/>
            <person name="Morin E."/>
            <person name="Murat C."/>
            <person name="Nagy L.G."/>
            <person name="Nolan M."/>
            <person name="Ohm R.A."/>
            <person name="Patyshakuliyeva A."/>
            <person name="Rokas A."/>
            <person name="Ruiz-Duenas F.J."/>
            <person name="Sabat G."/>
            <person name="Salamov A."/>
            <person name="Samejima M."/>
            <person name="Schmutz J."/>
            <person name="Slot J.C."/>
            <person name="St John F."/>
            <person name="Stenlid J."/>
            <person name="Sun H."/>
            <person name="Sun S."/>
            <person name="Syed K."/>
            <person name="Tsang A."/>
            <person name="Wiebenga A."/>
            <person name="Young D."/>
            <person name="Pisabarro A."/>
            <person name="Eastwood D.C."/>
            <person name="Martin F."/>
            <person name="Cullen D."/>
            <person name="Grigoriev I.V."/>
            <person name="Hibbett D.S."/>
        </authorList>
    </citation>
    <scope>NUCLEOTIDE SEQUENCE [LARGE SCALE GENOMIC DNA]</scope>
    <source>
        <strain evidence="2">TFB10046</strain>
    </source>
</reference>
<gene>
    <name evidence="1" type="ORF">AURDEDRAFT_117950</name>
</gene>
<dbReference type="OMA" id="CAHVIEN"/>
<protein>
    <recommendedName>
        <fullName evidence="3">F-box domain-containing protein</fullName>
    </recommendedName>
</protein>
<dbReference type="InParanoid" id="J0WMF0"/>
<dbReference type="InterPro" id="IPR032675">
    <property type="entry name" value="LRR_dom_sf"/>
</dbReference>
<keyword evidence="2" id="KW-1185">Reference proteome</keyword>
<dbReference type="OrthoDB" id="2727430at2759"/>